<comment type="caution">
    <text evidence="1">The sequence shown here is derived from an EMBL/GenBank/DDBJ whole genome shotgun (WGS) entry which is preliminary data.</text>
</comment>
<organism evidence="1 2">
    <name type="scientific">Legionella parisiensis</name>
    <dbReference type="NCBI Taxonomy" id="45071"/>
    <lineage>
        <taxon>Bacteria</taxon>
        <taxon>Pseudomonadati</taxon>
        <taxon>Pseudomonadota</taxon>
        <taxon>Gammaproteobacteria</taxon>
        <taxon>Legionellales</taxon>
        <taxon>Legionellaceae</taxon>
        <taxon>Legionella</taxon>
    </lineage>
</organism>
<keyword evidence="2" id="KW-1185">Reference proteome</keyword>
<dbReference type="Proteomes" id="UP000095229">
    <property type="component" value="Unassembled WGS sequence"/>
</dbReference>
<evidence type="ECO:0000313" key="2">
    <source>
        <dbReference type="Proteomes" id="UP000095229"/>
    </source>
</evidence>
<dbReference type="RefSeq" id="WP_069683589.1">
    <property type="nucleotide sequence ID" value="NZ_LSOG01000093.1"/>
</dbReference>
<gene>
    <name evidence="1" type="ORF">lpari_03503</name>
</gene>
<sequence length="187" mass="22264">MYTKYLQQERLENRNLAAKVDAFLTDMTSLQKNDIIQQTDNLEHLIYRRIDQTLALFDSNQDVKTGIVLTDLFEEVCRLNQKLNALHNVHLQNPLLFFNAFNMELIPKEKQSHPEEYLREQYHYFMDNFLVFDKKSKEKEHIAVFVRQLLSQPTGQRLIIKLNRLADQHSCRILVEEKIPLCYVLLL</sequence>
<dbReference type="EMBL" id="LSOG01000093">
    <property type="protein sequence ID" value="OEH45517.1"/>
    <property type="molecule type" value="Genomic_DNA"/>
</dbReference>
<name>A0A1E5JLU2_9GAMM</name>
<dbReference type="PATRIC" id="fig|45071.7.peg.3758"/>
<dbReference type="AlphaFoldDB" id="A0A1E5JLU2"/>
<accession>A0A1E5JLU2</accession>
<reference evidence="1 2" key="1">
    <citation type="submission" date="2016-02" db="EMBL/GenBank/DDBJ databases">
        <title>Secondary metabolites in Legionella.</title>
        <authorList>
            <person name="Tobias N.J."/>
            <person name="Bode H.B."/>
        </authorList>
    </citation>
    <scope>NUCLEOTIDE SEQUENCE [LARGE SCALE GENOMIC DNA]</scope>
    <source>
        <strain evidence="1 2">DSM 19216</strain>
    </source>
</reference>
<evidence type="ECO:0000313" key="1">
    <source>
        <dbReference type="EMBL" id="OEH45517.1"/>
    </source>
</evidence>
<protein>
    <submittedName>
        <fullName evidence="1">Uncharacterized protein</fullName>
    </submittedName>
</protein>
<proteinExistence type="predicted"/>